<keyword evidence="2" id="KW-0378">Hydrolase</keyword>
<dbReference type="OrthoDB" id="1258529at2"/>
<dbReference type="AlphaFoldDB" id="A0A4R6BW96"/>
<dbReference type="NCBIfam" id="TIGR02220">
    <property type="entry name" value="phg_TIGR02220"/>
    <property type="match status" value="1"/>
</dbReference>
<organism evidence="2 3">
    <name type="scientific">Macrococcus bovicus</name>
    <dbReference type="NCBI Taxonomy" id="69968"/>
    <lineage>
        <taxon>Bacteria</taxon>
        <taxon>Bacillati</taxon>
        <taxon>Bacillota</taxon>
        <taxon>Bacilli</taxon>
        <taxon>Bacillales</taxon>
        <taxon>Staphylococcaceae</taxon>
        <taxon>Macrococcus</taxon>
    </lineage>
</organism>
<feature type="domain" description="Phage conserved hypothetical protein C-terminal" evidence="1">
    <location>
        <begin position="144"/>
        <end position="216"/>
    </location>
</feature>
<dbReference type="InterPro" id="IPR011741">
    <property type="entry name" value="Phg_2220_C"/>
</dbReference>
<dbReference type="Pfam" id="PF13730">
    <property type="entry name" value="HTH_36"/>
    <property type="match status" value="1"/>
</dbReference>
<dbReference type="GO" id="GO:0016787">
    <property type="term" value="F:hydrolase activity"/>
    <property type="evidence" value="ECO:0007669"/>
    <property type="project" value="UniProtKB-KW"/>
</dbReference>
<evidence type="ECO:0000313" key="3">
    <source>
        <dbReference type="Proteomes" id="UP000294843"/>
    </source>
</evidence>
<name>A0A4R6BW96_9STAP</name>
<dbReference type="EMBL" id="SCWF01000015">
    <property type="protein sequence ID" value="TDM12685.1"/>
    <property type="molecule type" value="Genomic_DNA"/>
</dbReference>
<reference evidence="2 3" key="1">
    <citation type="submission" date="2019-01" db="EMBL/GenBank/DDBJ databases">
        <title>Draft genome sequences of the type strains of six Macrococcus species.</title>
        <authorList>
            <person name="Mazhar S."/>
            <person name="Altermann E."/>
            <person name="Hill C."/>
            <person name="Mcauliffe O."/>
        </authorList>
    </citation>
    <scope>NUCLEOTIDE SEQUENCE [LARGE SCALE GENOMIC DNA]</scope>
    <source>
        <strain evidence="2 3">ATCC 51825</strain>
    </source>
</reference>
<comment type="caution">
    <text evidence="2">The sequence shown here is derived from an EMBL/GenBank/DDBJ whole genome shotgun (WGS) entry which is preliminary data.</text>
</comment>
<dbReference type="Proteomes" id="UP000294843">
    <property type="component" value="Unassembled WGS sequence"/>
</dbReference>
<proteinExistence type="predicted"/>
<dbReference type="RefSeq" id="WP_133452550.1">
    <property type="nucleotide sequence ID" value="NZ_SCWF01000015.1"/>
</dbReference>
<evidence type="ECO:0000259" key="1">
    <source>
        <dbReference type="Pfam" id="PF09524"/>
    </source>
</evidence>
<gene>
    <name evidence="2" type="ORF">ERX55_10540</name>
</gene>
<accession>A0A4R6BW96</accession>
<sequence>MTEQPSYYAILTANVRYDNRLTDSEKILFAEITALSNKYGYCTASNGYFAKLYNVHKITVSNRIANLKKLNYLRDEMIYEGKEIKQRKLYPLVDALTPINANANTPVSHTVNTPINANAKENITSINNTSNNISSSDARPHEEIINYLNEKTGKKFSHKTKQTVEFINGRLGEGKTIDDFKKVIDVKVDEWLNTDQDKHLNPSTLFRPANFEKYLNQKPSKKRKNNNINIKDKYDAFLEGWQ</sequence>
<dbReference type="Pfam" id="PF09524">
    <property type="entry name" value="Phg_2220_C"/>
    <property type="match status" value="1"/>
</dbReference>
<keyword evidence="3" id="KW-1185">Reference proteome</keyword>
<protein>
    <submittedName>
        <fullName evidence="2">Alpha/beta hydrolase</fullName>
    </submittedName>
</protein>
<evidence type="ECO:0000313" key="2">
    <source>
        <dbReference type="EMBL" id="TDM12685.1"/>
    </source>
</evidence>